<keyword evidence="5" id="KW-0235">DNA replication</keyword>
<dbReference type="Gene3D" id="1.10.8.60">
    <property type="match status" value="1"/>
</dbReference>
<keyword evidence="3" id="KW-0808">Transferase</keyword>
<dbReference type="SUPFAM" id="SSF52540">
    <property type="entry name" value="P-loop containing nucleoside triphosphate hydrolases"/>
    <property type="match status" value="1"/>
</dbReference>
<dbReference type="PANTHER" id="PTHR34388">
    <property type="entry name" value="DNA POLYMERASE III SUBUNIT DELTA"/>
    <property type="match status" value="1"/>
</dbReference>
<dbReference type="PANTHER" id="PTHR34388:SF1">
    <property type="entry name" value="DNA POLYMERASE III SUBUNIT DELTA"/>
    <property type="match status" value="1"/>
</dbReference>
<reference evidence="11 12" key="1">
    <citation type="submission" date="2017-10" db="EMBL/GenBank/DDBJ databases">
        <title>Bacillus sp. nov., a halophilic bacterium isolated from a Keqin Lake.</title>
        <authorList>
            <person name="Wang H."/>
        </authorList>
    </citation>
    <scope>NUCLEOTIDE SEQUENCE [LARGE SCALE GENOMIC DNA]</scope>
    <source>
        <strain evidence="11 12">KQ-12</strain>
    </source>
</reference>
<dbReference type="InterPro" id="IPR010372">
    <property type="entry name" value="DNA_pol3_delta_N"/>
</dbReference>
<evidence type="ECO:0000313" key="12">
    <source>
        <dbReference type="Proteomes" id="UP000248214"/>
    </source>
</evidence>
<dbReference type="OrthoDB" id="9775929at2"/>
<dbReference type="GO" id="GO:0006261">
    <property type="term" value="P:DNA-templated DNA replication"/>
    <property type="evidence" value="ECO:0007669"/>
    <property type="project" value="TreeGrafter"/>
</dbReference>
<comment type="caution">
    <text evidence="11">The sequence shown here is derived from an EMBL/GenBank/DDBJ whole genome shotgun (WGS) entry which is preliminary data.</text>
</comment>
<gene>
    <name evidence="11" type="ORF">CR194_01440</name>
</gene>
<evidence type="ECO:0000256" key="5">
    <source>
        <dbReference type="ARBA" id="ARBA00022705"/>
    </source>
</evidence>
<comment type="similarity">
    <text evidence="7">Belongs to the DNA polymerase HolA subunit family.</text>
</comment>
<feature type="domain" description="DNA polymerase III delta N-terminal" evidence="9">
    <location>
        <begin position="19"/>
        <end position="145"/>
    </location>
</feature>
<dbReference type="NCBIfam" id="TIGR01128">
    <property type="entry name" value="holA"/>
    <property type="match status" value="1"/>
</dbReference>
<dbReference type="Pfam" id="PF21694">
    <property type="entry name" value="DNA_pol3_delta_C"/>
    <property type="match status" value="1"/>
</dbReference>
<name>A0A323THI0_9BACI</name>
<dbReference type="InterPro" id="IPR008921">
    <property type="entry name" value="DNA_pol3_clamp-load_cplx_C"/>
</dbReference>
<dbReference type="AlphaFoldDB" id="A0A323THI0"/>
<dbReference type="InterPro" id="IPR048466">
    <property type="entry name" value="DNA_pol3_delta-like_C"/>
</dbReference>
<evidence type="ECO:0000313" key="11">
    <source>
        <dbReference type="EMBL" id="PYZ94229.1"/>
    </source>
</evidence>
<accession>A0A323THI0</accession>
<evidence type="ECO:0000259" key="10">
    <source>
        <dbReference type="Pfam" id="PF21694"/>
    </source>
</evidence>
<evidence type="ECO:0000256" key="8">
    <source>
        <dbReference type="ARBA" id="ARBA00049244"/>
    </source>
</evidence>
<dbReference type="GO" id="GO:0009360">
    <property type="term" value="C:DNA polymerase III complex"/>
    <property type="evidence" value="ECO:0007669"/>
    <property type="project" value="InterPro"/>
</dbReference>
<protein>
    <recommendedName>
        <fullName evidence="2">DNA polymerase III subunit delta</fullName>
        <ecNumber evidence="1">2.7.7.7</ecNumber>
    </recommendedName>
</protein>
<keyword evidence="6" id="KW-0239">DNA-directed DNA polymerase</keyword>
<dbReference type="Gene3D" id="1.20.272.10">
    <property type="match status" value="1"/>
</dbReference>
<dbReference type="SUPFAM" id="SSF48019">
    <property type="entry name" value="post-AAA+ oligomerization domain-like"/>
    <property type="match status" value="1"/>
</dbReference>
<comment type="catalytic activity">
    <reaction evidence="8">
        <text>DNA(n) + a 2'-deoxyribonucleoside 5'-triphosphate = DNA(n+1) + diphosphate</text>
        <dbReference type="Rhea" id="RHEA:22508"/>
        <dbReference type="Rhea" id="RHEA-COMP:17339"/>
        <dbReference type="Rhea" id="RHEA-COMP:17340"/>
        <dbReference type="ChEBI" id="CHEBI:33019"/>
        <dbReference type="ChEBI" id="CHEBI:61560"/>
        <dbReference type="ChEBI" id="CHEBI:173112"/>
        <dbReference type="EC" id="2.7.7.7"/>
    </reaction>
</comment>
<evidence type="ECO:0000259" key="9">
    <source>
        <dbReference type="Pfam" id="PF06144"/>
    </source>
</evidence>
<dbReference type="Gene3D" id="3.40.50.300">
    <property type="entry name" value="P-loop containing nucleotide triphosphate hydrolases"/>
    <property type="match status" value="1"/>
</dbReference>
<dbReference type="Pfam" id="PF06144">
    <property type="entry name" value="DNA_pol3_delta"/>
    <property type="match status" value="1"/>
</dbReference>
<dbReference type="RefSeq" id="WP_110607864.1">
    <property type="nucleotide sequence ID" value="NZ_PDOD01000001.1"/>
</dbReference>
<evidence type="ECO:0000256" key="1">
    <source>
        <dbReference type="ARBA" id="ARBA00012417"/>
    </source>
</evidence>
<feature type="domain" description="DNA polymerase III delta subunit-like C-terminal" evidence="10">
    <location>
        <begin position="217"/>
        <end position="335"/>
    </location>
</feature>
<dbReference type="Proteomes" id="UP000248214">
    <property type="component" value="Unassembled WGS sequence"/>
</dbReference>
<dbReference type="GO" id="GO:0003677">
    <property type="term" value="F:DNA binding"/>
    <property type="evidence" value="ECO:0007669"/>
    <property type="project" value="InterPro"/>
</dbReference>
<dbReference type="InterPro" id="IPR005790">
    <property type="entry name" value="DNA_polIII_delta"/>
</dbReference>
<evidence type="ECO:0000256" key="4">
    <source>
        <dbReference type="ARBA" id="ARBA00022695"/>
    </source>
</evidence>
<dbReference type="InterPro" id="IPR027417">
    <property type="entry name" value="P-loop_NTPase"/>
</dbReference>
<keyword evidence="4" id="KW-0548">Nucleotidyltransferase</keyword>
<evidence type="ECO:0000256" key="2">
    <source>
        <dbReference type="ARBA" id="ARBA00017703"/>
    </source>
</evidence>
<keyword evidence="12" id="KW-1185">Reference proteome</keyword>
<dbReference type="EC" id="2.7.7.7" evidence="1"/>
<dbReference type="EMBL" id="PDOD01000001">
    <property type="protein sequence ID" value="PYZ94229.1"/>
    <property type="molecule type" value="Genomic_DNA"/>
</dbReference>
<evidence type="ECO:0000256" key="6">
    <source>
        <dbReference type="ARBA" id="ARBA00022932"/>
    </source>
</evidence>
<evidence type="ECO:0000256" key="3">
    <source>
        <dbReference type="ARBA" id="ARBA00022679"/>
    </source>
</evidence>
<organism evidence="11 12">
    <name type="scientific">Salipaludibacillus keqinensis</name>
    <dbReference type="NCBI Taxonomy" id="2045207"/>
    <lineage>
        <taxon>Bacteria</taxon>
        <taxon>Bacillati</taxon>
        <taxon>Bacillota</taxon>
        <taxon>Bacilli</taxon>
        <taxon>Bacillales</taxon>
        <taxon>Bacillaceae</taxon>
    </lineage>
</organism>
<dbReference type="GO" id="GO:0003887">
    <property type="term" value="F:DNA-directed DNA polymerase activity"/>
    <property type="evidence" value="ECO:0007669"/>
    <property type="project" value="UniProtKB-KW"/>
</dbReference>
<evidence type="ECO:0000256" key="7">
    <source>
        <dbReference type="ARBA" id="ARBA00034754"/>
    </source>
</evidence>
<sequence length="341" mass="39258">MSYINVLKELKQEKLSPLYLLYGSETYLIEDIIQRIMALALTEDEQEFNLSKFDMNEHPVELAVEEAYTFPFMGGRRVVFLKDVYFLSSQKDSSKVEHDLSKLMAYIDNPAQETIFIVHAPYEKLDERKKLVKGMKKQATVLEAKPLEEKEIKRWINEKAAEFGVRVAPLAQERLLSLTGADLMIMASELNKLAVHVGEDNEITEQHVDDLVARSLEQDIFALVDGVVKANVHQALKIYKDLLKQKEAPIKIIALMVRQFRILFQVKQLTQLGYGEKMIASQLKLHPYVVKLAARQVRNFRDEELLSLIDQLADLDYRIKTGKIGDELGVELFLLHRKKVN</sequence>
<proteinExistence type="inferred from homology"/>